<comment type="subcellular location">
    <subcellularLocation>
        <location evidence="2">Membrane</location>
    </subcellularLocation>
</comment>
<keyword evidence="10 12" id="KW-0472">Membrane</keyword>
<dbReference type="CDD" id="cd06225">
    <property type="entry name" value="HAMP"/>
    <property type="match status" value="1"/>
</dbReference>
<evidence type="ECO:0000256" key="8">
    <source>
        <dbReference type="ARBA" id="ARBA00022989"/>
    </source>
</evidence>
<dbReference type="EMBL" id="JAEKNQ010000043">
    <property type="protein sequence ID" value="MBJ7603818.1"/>
    <property type="molecule type" value="Genomic_DNA"/>
</dbReference>
<feature type="region of interest" description="Disordered" evidence="11">
    <location>
        <begin position="460"/>
        <end position="485"/>
    </location>
</feature>
<dbReference type="PRINTS" id="PR00344">
    <property type="entry name" value="BCTRLSENSOR"/>
</dbReference>
<dbReference type="CDD" id="cd00075">
    <property type="entry name" value="HATPase"/>
    <property type="match status" value="1"/>
</dbReference>
<dbReference type="EC" id="2.7.13.3" evidence="3"/>
<evidence type="ECO:0000256" key="9">
    <source>
        <dbReference type="ARBA" id="ARBA00023012"/>
    </source>
</evidence>
<dbReference type="InterPro" id="IPR003661">
    <property type="entry name" value="HisK_dim/P_dom"/>
</dbReference>
<keyword evidence="5" id="KW-0808">Transferase</keyword>
<dbReference type="SUPFAM" id="SSF158472">
    <property type="entry name" value="HAMP domain-like"/>
    <property type="match status" value="1"/>
</dbReference>
<evidence type="ECO:0000256" key="6">
    <source>
        <dbReference type="ARBA" id="ARBA00022692"/>
    </source>
</evidence>
<dbReference type="InterPro" id="IPR005467">
    <property type="entry name" value="His_kinase_dom"/>
</dbReference>
<dbReference type="GO" id="GO:0005886">
    <property type="term" value="C:plasma membrane"/>
    <property type="evidence" value="ECO:0007669"/>
    <property type="project" value="TreeGrafter"/>
</dbReference>
<keyword evidence="8 12" id="KW-1133">Transmembrane helix</keyword>
<dbReference type="Gene3D" id="6.10.340.10">
    <property type="match status" value="1"/>
</dbReference>
<dbReference type="SUPFAM" id="SSF55874">
    <property type="entry name" value="ATPase domain of HSP90 chaperone/DNA topoisomerase II/histidine kinase"/>
    <property type="match status" value="1"/>
</dbReference>
<dbReference type="SMART" id="SM00387">
    <property type="entry name" value="HATPase_c"/>
    <property type="match status" value="1"/>
</dbReference>
<dbReference type="InterPro" id="IPR050428">
    <property type="entry name" value="TCS_sensor_his_kinase"/>
</dbReference>
<keyword evidence="4" id="KW-0597">Phosphoprotein</keyword>
<evidence type="ECO:0000256" key="3">
    <source>
        <dbReference type="ARBA" id="ARBA00012438"/>
    </source>
</evidence>
<dbReference type="AlphaFoldDB" id="A0A934KJD0"/>
<keyword evidence="9" id="KW-0902">Two-component regulatory system</keyword>
<gene>
    <name evidence="15" type="ORF">JF888_11585</name>
</gene>
<evidence type="ECO:0000313" key="15">
    <source>
        <dbReference type="EMBL" id="MBJ7603818.1"/>
    </source>
</evidence>
<dbReference type="GO" id="GO:0000155">
    <property type="term" value="F:phosphorelay sensor kinase activity"/>
    <property type="evidence" value="ECO:0007669"/>
    <property type="project" value="InterPro"/>
</dbReference>
<keyword evidence="7" id="KW-0418">Kinase</keyword>
<dbReference type="PROSITE" id="PS50109">
    <property type="entry name" value="HIS_KIN"/>
    <property type="match status" value="1"/>
</dbReference>
<evidence type="ECO:0000256" key="11">
    <source>
        <dbReference type="SAM" id="MobiDB-lite"/>
    </source>
</evidence>
<dbReference type="Pfam" id="PF00672">
    <property type="entry name" value="HAMP"/>
    <property type="match status" value="1"/>
</dbReference>
<dbReference type="PANTHER" id="PTHR45436:SF5">
    <property type="entry name" value="SENSOR HISTIDINE KINASE TRCS"/>
    <property type="match status" value="1"/>
</dbReference>
<comment type="catalytic activity">
    <reaction evidence="1">
        <text>ATP + protein L-histidine = ADP + protein N-phospho-L-histidine.</text>
        <dbReference type="EC" id="2.7.13.3"/>
    </reaction>
</comment>
<sequence>MVQVGILTIATAVTAIAIFELVTIPSSNQADQALYDQWSAVANGLDLQGGRVVYPPGRLPQTSPITQEPIEIDVFTESGLLVQTEKQSLSPAYLSQQAATVLHSGGRVGPLQTRDASRAGRRVYAAAQPLGDPPNQQQAAVIVSLSTADLDALRQRLLGSLLLGSGLVIVSGGVLAWLLVGRTLRPVRAIAAAARDIGDQELDRRVTVPAPPDEVGELKATFNEMLARLEKSFKSLRQFTADASHELRSPLTLMRTEVDVALTRQRTPLEYQRVLGRVQREIEHLGRVADQMLLLAQADAGQLLPQRVALDVPDLTEEVAARWRRTALERGIELRVDAPEAGIVLADPDLVRRVLDNLLDNALRHSPETGQVNLSAARQGQEWWFEVSDEGAGVPIGIRESVFERFTRADSARGRRSGGAGLGLALSAAVARAHGGTLELLDDPAEMGATFRLRLAAPTIENGLKPPPGREPASVNGARKEGGVH</sequence>
<dbReference type="SMART" id="SM00388">
    <property type="entry name" value="HisKA"/>
    <property type="match status" value="1"/>
</dbReference>
<feature type="transmembrane region" description="Helical" evidence="12">
    <location>
        <begin position="6"/>
        <end position="24"/>
    </location>
</feature>
<evidence type="ECO:0000256" key="12">
    <source>
        <dbReference type="SAM" id="Phobius"/>
    </source>
</evidence>
<feature type="domain" description="HAMP" evidence="14">
    <location>
        <begin position="181"/>
        <end position="234"/>
    </location>
</feature>
<evidence type="ECO:0000313" key="16">
    <source>
        <dbReference type="Proteomes" id="UP000620075"/>
    </source>
</evidence>
<organism evidence="15 16">
    <name type="scientific">Candidatus Dormiibacter inghamiae</name>
    <dbReference type="NCBI Taxonomy" id="3127013"/>
    <lineage>
        <taxon>Bacteria</taxon>
        <taxon>Bacillati</taxon>
        <taxon>Candidatus Dormiibacterota</taxon>
        <taxon>Candidatus Dormibacteria</taxon>
        <taxon>Candidatus Dormibacterales</taxon>
        <taxon>Candidatus Dormibacteraceae</taxon>
        <taxon>Candidatus Dormiibacter</taxon>
    </lineage>
</organism>
<dbReference type="Gene3D" id="1.10.287.130">
    <property type="match status" value="1"/>
</dbReference>
<dbReference type="Proteomes" id="UP000620075">
    <property type="component" value="Unassembled WGS sequence"/>
</dbReference>
<evidence type="ECO:0000256" key="7">
    <source>
        <dbReference type="ARBA" id="ARBA00022777"/>
    </source>
</evidence>
<proteinExistence type="predicted"/>
<evidence type="ECO:0000259" key="14">
    <source>
        <dbReference type="PROSITE" id="PS50885"/>
    </source>
</evidence>
<dbReference type="InterPro" id="IPR004358">
    <property type="entry name" value="Sig_transdc_His_kin-like_C"/>
</dbReference>
<dbReference type="InterPro" id="IPR036097">
    <property type="entry name" value="HisK_dim/P_sf"/>
</dbReference>
<dbReference type="RefSeq" id="WP_338180457.1">
    <property type="nucleotide sequence ID" value="NZ_JAEKNQ010000043.1"/>
</dbReference>
<dbReference type="InterPro" id="IPR003594">
    <property type="entry name" value="HATPase_dom"/>
</dbReference>
<keyword evidence="6 12" id="KW-0812">Transmembrane</keyword>
<feature type="domain" description="Histidine kinase" evidence="13">
    <location>
        <begin position="242"/>
        <end position="459"/>
    </location>
</feature>
<dbReference type="Pfam" id="PF02518">
    <property type="entry name" value="HATPase_c"/>
    <property type="match status" value="1"/>
</dbReference>
<dbReference type="InterPro" id="IPR003660">
    <property type="entry name" value="HAMP_dom"/>
</dbReference>
<evidence type="ECO:0000256" key="2">
    <source>
        <dbReference type="ARBA" id="ARBA00004370"/>
    </source>
</evidence>
<feature type="transmembrane region" description="Helical" evidence="12">
    <location>
        <begin position="157"/>
        <end position="180"/>
    </location>
</feature>
<accession>A0A934KJD0</accession>
<dbReference type="SMART" id="SM00304">
    <property type="entry name" value="HAMP"/>
    <property type="match status" value="1"/>
</dbReference>
<dbReference type="InterPro" id="IPR036890">
    <property type="entry name" value="HATPase_C_sf"/>
</dbReference>
<reference evidence="15 16" key="1">
    <citation type="submission" date="2020-10" db="EMBL/GenBank/DDBJ databases">
        <title>Ca. Dormibacterota MAGs.</title>
        <authorList>
            <person name="Montgomery K."/>
        </authorList>
    </citation>
    <scope>NUCLEOTIDE SEQUENCE [LARGE SCALE GENOMIC DNA]</scope>
    <source>
        <strain evidence="15">SC8811_S16_3</strain>
    </source>
</reference>
<dbReference type="Gene3D" id="3.30.565.10">
    <property type="entry name" value="Histidine kinase-like ATPase, C-terminal domain"/>
    <property type="match status" value="1"/>
</dbReference>
<name>A0A934KJD0_9BACT</name>
<evidence type="ECO:0000256" key="5">
    <source>
        <dbReference type="ARBA" id="ARBA00022679"/>
    </source>
</evidence>
<dbReference type="PANTHER" id="PTHR45436">
    <property type="entry name" value="SENSOR HISTIDINE KINASE YKOH"/>
    <property type="match status" value="1"/>
</dbReference>
<evidence type="ECO:0000256" key="4">
    <source>
        <dbReference type="ARBA" id="ARBA00022553"/>
    </source>
</evidence>
<evidence type="ECO:0000256" key="1">
    <source>
        <dbReference type="ARBA" id="ARBA00000085"/>
    </source>
</evidence>
<dbReference type="FunFam" id="3.30.565.10:FF:000006">
    <property type="entry name" value="Sensor histidine kinase WalK"/>
    <property type="match status" value="1"/>
</dbReference>
<dbReference type="PROSITE" id="PS50885">
    <property type="entry name" value="HAMP"/>
    <property type="match status" value="1"/>
</dbReference>
<dbReference type="CDD" id="cd00082">
    <property type="entry name" value="HisKA"/>
    <property type="match status" value="1"/>
</dbReference>
<dbReference type="SUPFAM" id="SSF47384">
    <property type="entry name" value="Homodimeric domain of signal transducing histidine kinase"/>
    <property type="match status" value="1"/>
</dbReference>
<evidence type="ECO:0000259" key="13">
    <source>
        <dbReference type="PROSITE" id="PS50109"/>
    </source>
</evidence>
<comment type="caution">
    <text evidence="15">The sequence shown here is derived from an EMBL/GenBank/DDBJ whole genome shotgun (WGS) entry which is preliminary data.</text>
</comment>
<evidence type="ECO:0000256" key="10">
    <source>
        <dbReference type="ARBA" id="ARBA00023136"/>
    </source>
</evidence>
<dbReference type="Pfam" id="PF00512">
    <property type="entry name" value="HisKA"/>
    <property type="match status" value="1"/>
</dbReference>
<protein>
    <recommendedName>
        <fullName evidence="3">histidine kinase</fullName>
        <ecNumber evidence="3">2.7.13.3</ecNumber>
    </recommendedName>
</protein>